<dbReference type="RefSeq" id="WP_407278735.1">
    <property type="nucleotide sequence ID" value="NZ_CP141259.1"/>
</dbReference>
<keyword evidence="2" id="KW-1185">Reference proteome</keyword>
<dbReference type="Proteomes" id="UP001626593">
    <property type="component" value="Chromosome"/>
</dbReference>
<evidence type="ECO:0000313" key="1">
    <source>
        <dbReference type="EMBL" id="WRL45702.1"/>
    </source>
</evidence>
<reference evidence="1 2" key="1">
    <citation type="submission" date="2023-12" db="EMBL/GenBank/DDBJ databases">
        <title>A. evansii MAY27, complete genome.</title>
        <authorList>
            <person name="Wang Y."/>
        </authorList>
    </citation>
    <scope>NUCLEOTIDE SEQUENCE [LARGE SCALE GENOMIC DNA]</scope>
    <source>
        <strain evidence="1 2">MAY27</strain>
    </source>
</reference>
<gene>
    <name evidence="1" type="ORF">U5817_21265</name>
</gene>
<organism evidence="1 2">
    <name type="scientific">Aromatoleum evansii</name>
    <name type="common">Azoarcus evansii</name>
    <dbReference type="NCBI Taxonomy" id="59406"/>
    <lineage>
        <taxon>Bacteria</taxon>
        <taxon>Pseudomonadati</taxon>
        <taxon>Pseudomonadota</taxon>
        <taxon>Betaproteobacteria</taxon>
        <taxon>Rhodocyclales</taxon>
        <taxon>Rhodocyclaceae</taxon>
        <taxon>Aromatoleum</taxon>
    </lineage>
</organism>
<sequence length="143" mass="16257">MNDEVLLQGAGRKLPASLDIFFASIDAYIDFDPARAYTPKELEPYDALSDRFLRAFESSIRYFRTLEGVREVAPSESFRDLLNRREKYRAITSTGAWLEMRDTRNRIAHEYLPEEQAKLYRAIVGPAATELLHVRSTIGGAAA</sequence>
<evidence type="ECO:0000313" key="2">
    <source>
        <dbReference type="Proteomes" id="UP001626593"/>
    </source>
</evidence>
<accession>A0ABZ1AIM6</accession>
<dbReference type="SUPFAM" id="SSF81593">
    <property type="entry name" value="Nucleotidyltransferase substrate binding subunit/domain"/>
    <property type="match status" value="1"/>
</dbReference>
<dbReference type="EMBL" id="CP141259">
    <property type="protein sequence ID" value="WRL45702.1"/>
    <property type="molecule type" value="Genomic_DNA"/>
</dbReference>
<dbReference type="Gene3D" id="1.20.120.330">
    <property type="entry name" value="Nucleotidyltransferases domain 2"/>
    <property type="match status" value="1"/>
</dbReference>
<proteinExistence type="predicted"/>
<protein>
    <recommendedName>
        <fullName evidence="3">Nucleotidyltransferase</fullName>
    </recommendedName>
</protein>
<evidence type="ECO:0008006" key="3">
    <source>
        <dbReference type="Google" id="ProtNLM"/>
    </source>
</evidence>
<name>A0ABZ1AIM6_AROEV</name>